<evidence type="ECO:0000256" key="7">
    <source>
        <dbReference type="ARBA" id="ARBA00023002"/>
    </source>
</evidence>
<dbReference type="EMBL" id="MU006221">
    <property type="protein sequence ID" value="KAF2829115.1"/>
    <property type="molecule type" value="Genomic_DNA"/>
</dbReference>
<dbReference type="InterPro" id="IPR005103">
    <property type="entry name" value="AA9_LPMO"/>
</dbReference>
<evidence type="ECO:0000256" key="15">
    <source>
        <dbReference type="ARBA" id="ARBA00047174"/>
    </source>
</evidence>
<keyword evidence="7" id="KW-0560">Oxidoreductase</keyword>
<evidence type="ECO:0000256" key="1">
    <source>
        <dbReference type="ARBA" id="ARBA00001973"/>
    </source>
</evidence>
<evidence type="ECO:0000259" key="16">
    <source>
        <dbReference type="Pfam" id="PF03443"/>
    </source>
</evidence>
<evidence type="ECO:0000256" key="9">
    <source>
        <dbReference type="ARBA" id="ARBA00023033"/>
    </source>
</evidence>
<comment type="cofactor">
    <cofactor evidence="1">
        <name>Cu(2+)</name>
        <dbReference type="ChEBI" id="CHEBI:29036"/>
    </cofactor>
</comment>
<evidence type="ECO:0000256" key="8">
    <source>
        <dbReference type="ARBA" id="ARBA00023008"/>
    </source>
</evidence>
<evidence type="ECO:0000256" key="11">
    <source>
        <dbReference type="ARBA" id="ARBA00023277"/>
    </source>
</evidence>
<proteinExistence type="inferred from homology"/>
<keyword evidence="6" id="KW-0136">Cellulose degradation</keyword>
<evidence type="ECO:0000313" key="18">
    <source>
        <dbReference type="Proteomes" id="UP000799424"/>
    </source>
</evidence>
<keyword evidence="10" id="KW-1015">Disulfide bond</keyword>
<dbReference type="Gene3D" id="2.70.50.70">
    <property type="match status" value="1"/>
</dbReference>
<keyword evidence="4" id="KW-0479">Metal-binding</keyword>
<dbReference type="GO" id="GO:0030245">
    <property type="term" value="P:cellulose catabolic process"/>
    <property type="evidence" value="ECO:0007669"/>
    <property type="project" value="UniProtKB-KW"/>
</dbReference>
<keyword evidence="5" id="KW-0732">Signal</keyword>
<dbReference type="OrthoDB" id="6038816at2759"/>
<gene>
    <name evidence="17" type="ORF">CC86DRAFT_436897</name>
</gene>
<dbReference type="InterPro" id="IPR049892">
    <property type="entry name" value="AA9"/>
</dbReference>
<evidence type="ECO:0000256" key="6">
    <source>
        <dbReference type="ARBA" id="ARBA00023001"/>
    </source>
</evidence>
<dbReference type="PANTHER" id="PTHR33353:SF10">
    <property type="entry name" value="ENDO-BETA-1,4-GLUCANASE D"/>
    <property type="match status" value="1"/>
</dbReference>
<reference evidence="17" key="1">
    <citation type="journal article" date="2020" name="Stud. Mycol.">
        <title>101 Dothideomycetes genomes: a test case for predicting lifestyles and emergence of pathogens.</title>
        <authorList>
            <person name="Haridas S."/>
            <person name="Albert R."/>
            <person name="Binder M."/>
            <person name="Bloem J."/>
            <person name="Labutti K."/>
            <person name="Salamov A."/>
            <person name="Andreopoulos B."/>
            <person name="Baker S."/>
            <person name="Barry K."/>
            <person name="Bills G."/>
            <person name="Bluhm B."/>
            <person name="Cannon C."/>
            <person name="Castanera R."/>
            <person name="Culley D."/>
            <person name="Daum C."/>
            <person name="Ezra D."/>
            <person name="Gonzalez J."/>
            <person name="Henrissat B."/>
            <person name="Kuo A."/>
            <person name="Liang C."/>
            <person name="Lipzen A."/>
            <person name="Lutzoni F."/>
            <person name="Magnuson J."/>
            <person name="Mondo S."/>
            <person name="Nolan M."/>
            <person name="Ohm R."/>
            <person name="Pangilinan J."/>
            <person name="Park H.-J."/>
            <person name="Ramirez L."/>
            <person name="Alfaro M."/>
            <person name="Sun H."/>
            <person name="Tritt A."/>
            <person name="Yoshinaga Y."/>
            <person name="Zwiers L.-H."/>
            <person name="Turgeon B."/>
            <person name="Goodwin S."/>
            <person name="Spatafora J."/>
            <person name="Crous P."/>
            <person name="Grigoriev I."/>
        </authorList>
    </citation>
    <scope>NUCLEOTIDE SEQUENCE</scope>
    <source>
        <strain evidence="17">CBS 113818</strain>
    </source>
</reference>
<evidence type="ECO:0000256" key="2">
    <source>
        <dbReference type="ARBA" id="ARBA00004613"/>
    </source>
</evidence>
<keyword evidence="11" id="KW-0119">Carbohydrate metabolism</keyword>
<keyword evidence="9" id="KW-0503">Monooxygenase</keyword>
<evidence type="ECO:0000256" key="5">
    <source>
        <dbReference type="ARBA" id="ARBA00022729"/>
    </source>
</evidence>
<keyword evidence="3" id="KW-0964">Secreted</keyword>
<dbReference type="Pfam" id="PF03443">
    <property type="entry name" value="AA9"/>
    <property type="match status" value="1"/>
</dbReference>
<keyword evidence="18" id="KW-1185">Reference proteome</keyword>
<evidence type="ECO:0000256" key="13">
    <source>
        <dbReference type="ARBA" id="ARBA00044502"/>
    </source>
</evidence>
<accession>A0A6A7A928</accession>
<dbReference type="GO" id="GO:0005576">
    <property type="term" value="C:extracellular region"/>
    <property type="evidence" value="ECO:0007669"/>
    <property type="project" value="UniProtKB-SubCell"/>
</dbReference>
<dbReference type="EC" id="1.14.99.56" evidence="15"/>
<keyword evidence="8" id="KW-0186">Copper</keyword>
<evidence type="ECO:0000256" key="10">
    <source>
        <dbReference type="ARBA" id="ARBA00023157"/>
    </source>
</evidence>
<dbReference type="AlphaFoldDB" id="A0A6A7A928"/>
<evidence type="ECO:0000256" key="12">
    <source>
        <dbReference type="ARBA" id="ARBA00023326"/>
    </source>
</evidence>
<dbReference type="Proteomes" id="UP000799424">
    <property type="component" value="Unassembled WGS sequence"/>
</dbReference>
<evidence type="ECO:0000313" key="17">
    <source>
        <dbReference type="EMBL" id="KAF2829115.1"/>
    </source>
</evidence>
<comment type="catalytic activity">
    <reaction evidence="14">
        <text>[(1-&gt;4)-beta-D-glucosyl]n+m + reduced acceptor + O2 = 4-dehydro-beta-D-glucosyl-[(1-&gt;4)-beta-D-glucosyl]n-1 + [(1-&gt;4)-beta-D-glucosyl]m + acceptor + H2O.</text>
        <dbReference type="EC" id="1.14.99.56"/>
    </reaction>
</comment>
<organism evidence="17 18">
    <name type="scientific">Ophiobolus disseminans</name>
    <dbReference type="NCBI Taxonomy" id="1469910"/>
    <lineage>
        <taxon>Eukaryota</taxon>
        <taxon>Fungi</taxon>
        <taxon>Dikarya</taxon>
        <taxon>Ascomycota</taxon>
        <taxon>Pezizomycotina</taxon>
        <taxon>Dothideomycetes</taxon>
        <taxon>Pleosporomycetidae</taxon>
        <taxon>Pleosporales</taxon>
        <taxon>Pleosporineae</taxon>
        <taxon>Phaeosphaeriaceae</taxon>
        <taxon>Ophiobolus</taxon>
    </lineage>
</organism>
<sequence length="297" mass="32730">MLLTVQAHCTPIPQSTLPKTIPPNPPPDFFDRLLVNNTWSQPWEYIRPISPSTPVPSPTDYDYITPLTDPSSPILRCGRTTSPYNTNTAIIQAGSTVGFTVNTTVGLPIPNAPQMPWDLYPNLYHPGPASAWLSRVPASSSLDTYAGEGDWFKIHSAVRRTPQSVPPTDAYVWKHQWATYQATNWTFSIPASTPSGEYLLRFEHIYPLPVESLQGAQFYVNCAQVRIVGDGRGVPGPVVGIPGVYEFGQKGMCVCGGGREWDFADLVYAEIYFYADVGNETYDIGDFVEPAPAVWLG</sequence>
<dbReference type="GO" id="GO:0004497">
    <property type="term" value="F:monooxygenase activity"/>
    <property type="evidence" value="ECO:0007669"/>
    <property type="project" value="UniProtKB-KW"/>
</dbReference>
<evidence type="ECO:0000256" key="4">
    <source>
        <dbReference type="ARBA" id="ARBA00022723"/>
    </source>
</evidence>
<evidence type="ECO:0000256" key="14">
    <source>
        <dbReference type="ARBA" id="ARBA00045077"/>
    </source>
</evidence>
<protein>
    <recommendedName>
        <fullName evidence="15">lytic cellulose monooxygenase (C4-dehydrogenating)</fullName>
        <ecNumber evidence="15">1.14.99.56</ecNumber>
    </recommendedName>
</protein>
<dbReference type="GO" id="GO:0046872">
    <property type="term" value="F:metal ion binding"/>
    <property type="evidence" value="ECO:0007669"/>
    <property type="project" value="UniProtKB-KW"/>
</dbReference>
<keyword evidence="12" id="KW-0624">Polysaccharide degradation</keyword>
<comment type="similarity">
    <text evidence="13">Belongs to the polysaccharide monooxygenase AA9 family.</text>
</comment>
<comment type="subcellular location">
    <subcellularLocation>
        <location evidence="2">Secreted</location>
    </subcellularLocation>
</comment>
<evidence type="ECO:0000256" key="3">
    <source>
        <dbReference type="ARBA" id="ARBA00022525"/>
    </source>
</evidence>
<dbReference type="PANTHER" id="PTHR33353">
    <property type="entry name" value="PUTATIVE (AFU_ORTHOLOGUE AFUA_1G12560)-RELATED"/>
    <property type="match status" value="1"/>
</dbReference>
<feature type="domain" description="Auxiliary Activity family 9 catalytic" evidence="16">
    <location>
        <begin position="29"/>
        <end position="252"/>
    </location>
</feature>
<name>A0A6A7A928_9PLEO</name>